<feature type="transmembrane region" description="Helical" evidence="1">
    <location>
        <begin position="107"/>
        <end position="124"/>
    </location>
</feature>
<protein>
    <recommendedName>
        <fullName evidence="4">QueT transporter</fullName>
    </recommendedName>
</protein>
<accession>E6LCT6</accession>
<feature type="transmembrane region" description="Helical" evidence="1">
    <location>
        <begin position="191"/>
        <end position="208"/>
    </location>
</feature>
<keyword evidence="1" id="KW-1133">Transmembrane helix</keyword>
<dbReference type="PANTHER" id="PTHR40044:SF1">
    <property type="entry name" value="INTEGRAL MEMBRANE PROTEIN"/>
    <property type="match status" value="1"/>
</dbReference>
<dbReference type="InterPro" id="IPR010387">
    <property type="entry name" value="QueT"/>
</dbReference>
<gene>
    <name evidence="2" type="ORF">HMPREF9088_0176</name>
</gene>
<reference evidence="2 3" key="1">
    <citation type="submission" date="2010-12" db="EMBL/GenBank/DDBJ databases">
        <authorList>
            <person name="Muzny D."/>
            <person name="Qin X."/>
            <person name="Deng J."/>
            <person name="Jiang H."/>
            <person name="Liu Y."/>
            <person name="Qu J."/>
            <person name="Song X.-Z."/>
            <person name="Zhang L."/>
            <person name="Thornton R."/>
            <person name="Coyle M."/>
            <person name="Francisco L."/>
            <person name="Jackson L."/>
            <person name="Javaid M."/>
            <person name="Korchina V."/>
            <person name="Kovar C."/>
            <person name="Mata R."/>
            <person name="Mathew T."/>
            <person name="Ngo R."/>
            <person name="Nguyen L."/>
            <person name="Nguyen N."/>
            <person name="Okwuonu G."/>
            <person name="Ongeri F."/>
            <person name="Pham C."/>
            <person name="Simmons D."/>
            <person name="Wilczek-Boney K."/>
            <person name="Hale W."/>
            <person name="Jakkamsetti A."/>
            <person name="Pham P."/>
            <person name="Ruth R."/>
            <person name="San Lucas F."/>
            <person name="Warren J."/>
            <person name="Zhang J."/>
            <person name="Zhao Z."/>
            <person name="Zhou C."/>
            <person name="Zhu D."/>
            <person name="Lee S."/>
            <person name="Bess C."/>
            <person name="Blankenburg K."/>
            <person name="Forbes L."/>
            <person name="Fu Q."/>
            <person name="Gubbala S."/>
            <person name="Hirani K."/>
            <person name="Jayaseelan J.C."/>
            <person name="Lara F."/>
            <person name="Munidasa M."/>
            <person name="Palculict T."/>
            <person name="Patil S."/>
            <person name="Pu L.-L."/>
            <person name="Saada N."/>
            <person name="Tang L."/>
            <person name="Weissenberger G."/>
            <person name="Zhu Y."/>
            <person name="Hemphill L."/>
            <person name="Shang Y."/>
            <person name="Youmans B."/>
            <person name="Ayvaz T."/>
            <person name="Ross M."/>
            <person name="Santibanez J."/>
            <person name="Aqrawi P."/>
            <person name="Gross S."/>
            <person name="Joshi V."/>
            <person name="Fowler G."/>
            <person name="Nazareth L."/>
            <person name="Reid J."/>
            <person name="Worley K."/>
            <person name="Petrosino J."/>
            <person name="Highlander S."/>
            <person name="Gibbs R."/>
        </authorList>
    </citation>
    <scope>NUCLEOTIDE SEQUENCE [LARGE SCALE GENOMIC DNA]</scope>
    <source>
        <strain evidence="3">DSM 15952 / CCUG 50447 / LMG 22039 / TP 1.5</strain>
    </source>
</reference>
<dbReference type="STRING" id="888064.HMPREF9088_0176"/>
<keyword evidence="1" id="KW-0472">Membrane</keyword>
<dbReference type="Proteomes" id="UP000010296">
    <property type="component" value="Unassembled WGS sequence"/>
</dbReference>
<evidence type="ECO:0000313" key="2">
    <source>
        <dbReference type="EMBL" id="EFU74946.1"/>
    </source>
</evidence>
<keyword evidence="1" id="KW-0812">Transmembrane</keyword>
<evidence type="ECO:0008006" key="4">
    <source>
        <dbReference type="Google" id="ProtNLM"/>
    </source>
</evidence>
<proteinExistence type="predicted"/>
<dbReference type="HOGENOM" id="CLU_104115_1_0_9"/>
<dbReference type="Pfam" id="PF06177">
    <property type="entry name" value="QueT"/>
    <property type="match status" value="1"/>
</dbReference>
<sequence length="218" mass="24722">MAKSKLKKEAKILKKSRLCLLTFSRGFPKINKDILAVHQPSRVIKTRRKKEKSMQQKTSSSVRTLAGNAIIMALYVVLCFILPYQSGAIQFRLSESLNHLVVFNRKFIWGVFGGVVLYNLFFGYGPMDVLFGGAQTFLALLATIGISRFVKSDIWRLVWNCVFFTVSMFLIALMLMWTADLPFWPTYGTTALSEAIIMAISAPIMYGVNKVVKFDQRI</sequence>
<feature type="transmembrane region" description="Helical" evidence="1">
    <location>
        <begin position="157"/>
        <end position="179"/>
    </location>
</feature>
<comment type="caution">
    <text evidence="2">The sequence shown here is derived from an EMBL/GenBank/DDBJ whole genome shotgun (WGS) entry which is preliminary data.</text>
</comment>
<feature type="transmembrane region" description="Helical" evidence="1">
    <location>
        <begin position="130"/>
        <end position="150"/>
    </location>
</feature>
<evidence type="ECO:0000313" key="3">
    <source>
        <dbReference type="Proteomes" id="UP000010296"/>
    </source>
</evidence>
<evidence type="ECO:0000256" key="1">
    <source>
        <dbReference type="SAM" id="Phobius"/>
    </source>
</evidence>
<keyword evidence="3" id="KW-1185">Reference proteome</keyword>
<feature type="transmembrane region" description="Helical" evidence="1">
    <location>
        <begin position="65"/>
        <end position="86"/>
    </location>
</feature>
<dbReference type="eggNOG" id="COG4708">
    <property type="taxonomic scope" value="Bacteria"/>
</dbReference>
<dbReference type="PANTHER" id="PTHR40044">
    <property type="entry name" value="INTEGRAL MEMBRANE PROTEIN-RELATED"/>
    <property type="match status" value="1"/>
</dbReference>
<dbReference type="EMBL" id="AEPV01000004">
    <property type="protein sequence ID" value="EFU74946.1"/>
    <property type="molecule type" value="Genomic_DNA"/>
</dbReference>
<dbReference type="Gene3D" id="1.10.1760.20">
    <property type="match status" value="1"/>
</dbReference>
<name>E6LCT6_ENTI1</name>
<dbReference type="AlphaFoldDB" id="E6LCT6"/>
<organism evidence="2 3">
    <name type="scientific">Enterococcus italicus (strain DSM 15952 / CCUG 50447 / LMG 22039 / TP 1.5)</name>
    <dbReference type="NCBI Taxonomy" id="888064"/>
    <lineage>
        <taxon>Bacteria</taxon>
        <taxon>Bacillati</taxon>
        <taxon>Bacillota</taxon>
        <taxon>Bacilli</taxon>
        <taxon>Lactobacillales</taxon>
        <taxon>Enterococcaceae</taxon>
        <taxon>Enterococcus</taxon>
    </lineage>
</organism>